<protein>
    <submittedName>
        <fullName evidence="2">Uncharacterized protein</fullName>
    </submittedName>
</protein>
<reference evidence="2" key="2">
    <citation type="journal article" date="2000" name="Genome Res.">
        <title>Normalization and subtraction of cap-trapper-selected cDNAs to prepare full-length cDNA libraries for rapid discovery of new genes.</title>
        <authorList>
            <person name="Carninci P."/>
            <person name="Shibata Y."/>
            <person name="Hayatsu N."/>
            <person name="Sugahara Y."/>
            <person name="Shibata K."/>
            <person name="Itoh M."/>
            <person name="Konno H."/>
            <person name="Okazaki Y."/>
            <person name="Muramatsu M."/>
            <person name="Hayashizaki Y."/>
        </authorList>
    </citation>
    <scope>NUCLEOTIDE SEQUENCE</scope>
    <source>
        <strain evidence="2">C57BL/6J</strain>
        <tissue evidence="2">Olfactory brain</tissue>
    </source>
</reference>
<proteinExistence type="evidence at transcript level"/>
<evidence type="ECO:0000256" key="1">
    <source>
        <dbReference type="SAM" id="MobiDB-lite"/>
    </source>
</evidence>
<reference evidence="2" key="8">
    <citation type="journal article" date="2005" name="Science">
        <title>Antisense Transcription in the Mammalian Transcriptome.</title>
        <authorList>
            <consortium name="RIKEN Genome Exploration Research Group and Genome Science Group (Genome Network Project Core Group) and the FANTOM Consortium"/>
        </authorList>
    </citation>
    <scope>NUCLEOTIDE SEQUENCE</scope>
    <source>
        <strain evidence="2">C57BL/6J</strain>
        <tissue evidence="2">Olfactory brain</tissue>
    </source>
</reference>
<feature type="region of interest" description="Disordered" evidence="1">
    <location>
        <begin position="81"/>
        <end position="108"/>
    </location>
</feature>
<reference evidence="2" key="3">
    <citation type="journal article" date="2000" name="Genome Res.">
        <title>RIKEN integrated sequence analysis (RISA) system--384-format sequencing pipeline with 384 multicapillary sequencer.</title>
        <authorList>
            <person name="Shibata K."/>
            <person name="Itoh M."/>
            <person name="Aizawa K."/>
            <person name="Nagaoka S."/>
            <person name="Sasaki N."/>
            <person name="Carninci P."/>
            <person name="Konno H."/>
            <person name="Akiyama J."/>
            <person name="Nishi K."/>
            <person name="Kitsunai T."/>
            <person name="Tashiro H."/>
            <person name="Itoh M."/>
            <person name="Sumi N."/>
            <person name="Ishii Y."/>
            <person name="Nakamura S."/>
            <person name="Hazama M."/>
            <person name="Nishine T."/>
            <person name="Harada A."/>
            <person name="Yamamoto R."/>
            <person name="Matsumoto H."/>
            <person name="Sakaguchi S."/>
            <person name="Ikegami T."/>
            <person name="Kashiwagi K."/>
            <person name="Fujiwake S."/>
            <person name="Inoue K."/>
            <person name="Togawa Y."/>
            <person name="Izawa M."/>
            <person name="Ohara E."/>
            <person name="Watahiki M."/>
            <person name="Yoneda Y."/>
            <person name="Ishikawa T."/>
            <person name="Ozawa K."/>
            <person name="Tanaka T."/>
            <person name="Matsuura S."/>
            <person name="Kawai J."/>
            <person name="Okazaki Y."/>
            <person name="Muramatsu M."/>
            <person name="Inoue Y."/>
            <person name="Kira A."/>
            <person name="Hayashizaki Y."/>
        </authorList>
    </citation>
    <scope>NUCLEOTIDE SEQUENCE</scope>
    <source>
        <strain evidence="2">C57BL/6J</strain>
        <tissue evidence="2">Olfactory brain</tissue>
    </source>
</reference>
<organism evidence="2">
    <name type="scientific">Mus musculus</name>
    <name type="common">Mouse</name>
    <dbReference type="NCBI Taxonomy" id="10090"/>
    <lineage>
        <taxon>Eukaryota</taxon>
        <taxon>Metazoa</taxon>
        <taxon>Chordata</taxon>
        <taxon>Craniata</taxon>
        <taxon>Vertebrata</taxon>
        <taxon>Euteleostomi</taxon>
        <taxon>Mammalia</taxon>
        <taxon>Eutheria</taxon>
        <taxon>Euarchontoglires</taxon>
        <taxon>Glires</taxon>
        <taxon>Rodentia</taxon>
        <taxon>Myomorpha</taxon>
        <taxon>Muroidea</taxon>
        <taxon>Muridae</taxon>
        <taxon>Murinae</taxon>
        <taxon>Mus</taxon>
        <taxon>Mus</taxon>
    </lineage>
</organism>
<sequence>MPWGEAGARRRSRTAGPTSATCSPQGWRDAGGFFIRFNVPNGFVSEVPHCSRDLEVTGTASSFTAVGISLRAGRCTESAFQGRRPRPWCGGSSTFRGSTAQRTPPPPLSKRVFSPCLYKQSFAHVLSEPGRLYGAGPQGSMAGMGQRPQ</sequence>
<dbReference type="AGR" id="MGI:103013"/>
<evidence type="ECO:0000313" key="2">
    <source>
        <dbReference type="EMBL" id="BAE22405.1"/>
    </source>
</evidence>
<reference evidence="2" key="4">
    <citation type="journal article" date="2001" name="Nature">
        <title>Functional annotation of a full-length mouse cDNA collection.</title>
        <authorList>
            <consortium name="The RIKEN Genome Exploration Research Group Phase II Team and the FANTOM Consortium"/>
        </authorList>
    </citation>
    <scope>NUCLEOTIDE SEQUENCE</scope>
    <source>
        <strain evidence="2">C57BL/6J</strain>
        <tissue evidence="2">Olfactory brain</tissue>
    </source>
</reference>
<dbReference type="MGI" id="MGI:103013">
    <property type="gene designation" value="Cacna1c"/>
</dbReference>
<dbReference type="AlphaFoldDB" id="Q3UY08"/>
<reference evidence="2" key="5">
    <citation type="journal article" date="2002" name="Nature">
        <title>Analysis of the mouse transcriptome based on functional annotation of 60,770 full-length cDNAs.</title>
        <authorList>
            <consortium name="The FANTOM Consortium and the RIKEN Genome Exploration Research Group Phase I and II Team"/>
        </authorList>
    </citation>
    <scope>NUCLEOTIDE SEQUENCE</scope>
    <source>
        <strain evidence="2">C57BL/6J</strain>
        <tissue evidence="2">Olfactory brain</tissue>
    </source>
</reference>
<evidence type="ECO:0000313" key="3">
    <source>
        <dbReference type="MGI" id="MGI:103013"/>
    </source>
</evidence>
<dbReference type="EMBL" id="AK135061">
    <property type="protein sequence ID" value="BAE22405.1"/>
    <property type="molecule type" value="mRNA"/>
</dbReference>
<gene>
    <name evidence="3" type="primary">Cacna1c</name>
</gene>
<feature type="compositionally biased region" description="Polar residues" evidence="1">
    <location>
        <begin position="91"/>
        <end position="102"/>
    </location>
</feature>
<name>Q3UY08_MOUSE</name>
<feature type="compositionally biased region" description="Polar residues" evidence="1">
    <location>
        <begin position="15"/>
        <end position="24"/>
    </location>
</feature>
<reference evidence="2" key="6">
    <citation type="submission" date="2004-03" db="EMBL/GenBank/DDBJ databases">
        <authorList>
            <person name="Arakawa T."/>
            <person name="Carninci P."/>
            <person name="Fukuda S."/>
            <person name="Hashizume W."/>
            <person name="Hayashida K."/>
            <person name="Hori F."/>
            <person name="Iida J."/>
            <person name="Imamura K."/>
            <person name="Imotani K."/>
            <person name="Itoh M."/>
            <person name="Kanagawa S."/>
            <person name="Kawai J."/>
            <person name="Kojima M."/>
            <person name="Konno H."/>
            <person name="Murata M."/>
            <person name="Nakamura M."/>
            <person name="Ninomiya N."/>
            <person name="Nishiyori H."/>
            <person name="Nomura K."/>
            <person name="Ohno M."/>
            <person name="Sakazume N."/>
            <person name="Sano H."/>
            <person name="Sasaki D."/>
            <person name="Shibata K."/>
            <person name="Shiraki T."/>
            <person name="Tagami M."/>
            <person name="Tagami Y."/>
            <person name="Waki K."/>
            <person name="Watahiki A."/>
            <person name="Muramatsu M."/>
            <person name="Hayashizaki Y."/>
        </authorList>
    </citation>
    <scope>NUCLEOTIDE SEQUENCE</scope>
    <source>
        <strain evidence="2">C57BL/6J</strain>
        <tissue evidence="2">Olfactory brain</tissue>
    </source>
</reference>
<feature type="region of interest" description="Disordered" evidence="1">
    <location>
        <begin position="1"/>
        <end position="24"/>
    </location>
</feature>
<reference evidence="2" key="7">
    <citation type="journal article" date="2005" name="Science">
        <title>The Transcriptional Landscape of the Mammalian Genome.</title>
        <authorList>
            <consortium name="The FANTOM Consortium"/>
            <consortium name="Riken Genome Exploration Research Group and Genome Science Group (Genome Network Project Core Group)"/>
        </authorList>
    </citation>
    <scope>NUCLEOTIDE SEQUENCE</scope>
    <source>
        <strain evidence="2">C57BL/6J</strain>
        <tissue evidence="2">Olfactory brain</tissue>
    </source>
</reference>
<reference evidence="2" key="1">
    <citation type="journal article" date="1999" name="Methods Enzymol.">
        <title>High-efficiency full-length cDNA cloning.</title>
        <authorList>
            <person name="Carninci P."/>
            <person name="Hayashizaki Y."/>
        </authorList>
    </citation>
    <scope>NUCLEOTIDE SEQUENCE</scope>
    <source>
        <strain evidence="2">C57BL/6J</strain>
        <tissue evidence="2">Olfactory brain</tissue>
    </source>
</reference>
<accession>Q3UY08</accession>